<dbReference type="PANTHER" id="PTHR16099:SF5">
    <property type="entry name" value="NUCLEOTIDE TRIPHOSPHATE DIPHOSPHATASE NUDT15"/>
    <property type="match status" value="1"/>
</dbReference>
<proteinExistence type="inferred from homology"/>
<evidence type="ECO:0000259" key="9">
    <source>
        <dbReference type="PROSITE" id="PS51462"/>
    </source>
</evidence>
<dbReference type="STRING" id="3775.A0A1Q3BZB2"/>
<dbReference type="PRINTS" id="PR00502">
    <property type="entry name" value="NUDIXFAMILY"/>
</dbReference>
<dbReference type="SUPFAM" id="SSF55811">
    <property type="entry name" value="Nudix"/>
    <property type="match status" value="1"/>
</dbReference>
<organism evidence="10 11">
    <name type="scientific">Cephalotus follicularis</name>
    <name type="common">Albany pitcher plant</name>
    <dbReference type="NCBI Taxonomy" id="3775"/>
    <lineage>
        <taxon>Eukaryota</taxon>
        <taxon>Viridiplantae</taxon>
        <taxon>Streptophyta</taxon>
        <taxon>Embryophyta</taxon>
        <taxon>Tracheophyta</taxon>
        <taxon>Spermatophyta</taxon>
        <taxon>Magnoliopsida</taxon>
        <taxon>eudicotyledons</taxon>
        <taxon>Gunneridae</taxon>
        <taxon>Pentapetalae</taxon>
        <taxon>rosids</taxon>
        <taxon>fabids</taxon>
        <taxon>Oxalidales</taxon>
        <taxon>Cephalotaceae</taxon>
        <taxon>Cephalotus</taxon>
    </lineage>
</organism>
<evidence type="ECO:0000256" key="7">
    <source>
        <dbReference type="ARBA" id="ARBA00023211"/>
    </source>
</evidence>
<evidence type="ECO:0000313" key="10">
    <source>
        <dbReference type="EMBL" id="GAV73297.1"/>
    </source>
</evidence>
<accession>A0A1Q3BZB2</accession>
<evidence type="ECO:0000256" key="8">
    <source>
        <dbReference type="RuleBase" id="RU003476"/>
    </source>
</evidence>
<dbReference type="Proteomes" id="UP000187406">
    <property type="component" value="Unassembled WGS sequence"/>
</dbReference>
<feature type="non-terminal residue" evidence="10">
    <location>
        <position position="1"/>
    </location>
</feature>
<dbReference type="GO" id="GO:0005829">
    <property type="term" value="C:cytosol"/>
    <property type="evidence" value="ECO:0007669"/>
    <property type="project" value="TreeGrafter"/>
</dbReference>
<dbReference type="PROSITE" id="PS00893">
    <property type="entry name" value="NUDIX_BOX"/>
    <property type="match status" value="1"/>
</dbReference>
<dbReference type="AlphaFoldDB" id="A0A1Q3BZB2"/>
<keyword evidence="4" id="KW-0479">Metal-binding</keyword>
<evidence type="ECO:0000256" key="4">
    <source>
        <dbReference type="ARBA" id="ARBA00022723"/>
    </source>
</evidence>
<dbReference type="PANTHER" id="PTHR16099">
    <property type="entry name" value="8-OXO-DGTP DIPHOSPHATES NUDT15"/>
    <property type="match status" value="1"/>
</dbReference>
<dbReference type="GO" id="GO:0006950">
    <property type="term" value="P:response to stress"/>
    <property type="evidence" value="ECO:0007669"/>
    <property type="project" value="UniProtKB-ARBA"/>
</dbReference>
<keyword evidence="5 8" id="KW-0378">Hydrolase</keyword>
<dbReference type="OrthoDB" id="447842at2759"/>
<comment type="cofactor">
    <cofactor evidence="2">
        <name>Mg(2+)</name>
        <dbReference type="ChEBI" id="CHEBI:18420"/>
    </cofactor>
</comment>
<dbReference type="InterPro" id="IPR015797">
    <property type="entry name" value="NUDIX_hydrolase-like_dom_sf"/>
</dbReference>
<dbReference type="GO" id="GO:0035539">
    <property type="term" value="F:8-oxo-7,8-dihydrodeoxyguanosine triphosphate pyrophosphatase activity"/>
    <property type="evidence" value="ECO:0007669"/>
    <property type="project" value="TreeGrafter"/>
</dbReference>
<keyword evidence="11" id="KW-1185">Reference proteome</keyword>
<keyword evidence="6" id="KW-0460">Magnesium</keyword>
<evidence type="ECO:0000256" key="2">
    <source>
        <dbReference type="ARBA" id="ARBA00001946"/>
    </source>
</evidence>
<dbReference type="CDD" id="cd04678">
    <property type="entry name" value="NUDIX_MTH2_Nudt15"/>
    <property type="match status" value="1"/>
</dbReference>
<evidence type="ECO:0000313" key="11">
    <source>
        <dbReference type="Proteomes" id="UP000187406"/>
    </source>
</evidence>
<dbReference type="Pfam" id="PF00293">
    <property type="entry name" value="NUDIX"/>
    <property type="match status" value="1"/>
</dbReference>
<dbReference type="GO" id="GO:0046872">
    <property type="term" value="F:metal ion binding"/>
    <property type="evidence" value="ECO:0007669"/>
    <property type="project" value="UniProtKB-KW"/>
</dbReference>
<dbReference type="EMBL" id="BDDD01001093">
    <property type="protein sequence ID" value="GAV73297.1"/>
    <property type="molecule type" value="Genomic_DNA"/>
</dbReference>
<dbReference type="FunCoup" id="A0A1Q3BZB2">
    <property type="interactions" value="596"/>
</dbReference>
<dbReference type="Gene3D" id="3.90.79.10">
    <property type="entry name" value="Nucleoside Triphosphate Pyrophosphohydrolase"/>
    <property type="match status" value="1"/>
</dbReference>
<dbReference type="InterPro" id="IPR020084">
    <property type="entry name" value="NUDIX_hydrolase_CS"/>
</dbReference>
<comment type="cofactor">
    <cofactor evidence="1">
        <name>Mn(2+)</name>
        <dbReference type="ChEBI" id="CHEBI:29035"/>
    </cofactor>
</comment>
<name>A0A1Q3BZB2_CEPFO</name>
<dbReference type="PROSITE" id="PS51462">
    <property type="entry name" value="NUDIX"/>
    <property type="match status" value="1"/>
</dbReference>
<evidence type="ECO:0000256" key="3">
    <source>
        <dbReference type="ARBA" id="ARBA00005582"/>
    </source>
</evidence>
<gene>
    <name evidence="10" type="ORF">CFOL_v3_16783</name>
</gene>
<comment type="similarity">
    <text evidence="3 8">Belongs to the Nudix hydrolase family.</text>
</comment>
<reference evidence="11" key="1">
    <citation type="submission" date="2016-04" db="EMBL/GenBank/DDBJ databases">
        <title>Cephalotus genome sequencing.</title>
        <authorList>
            <person name="Fukushima K."/>
            <person name="Hasebe M."/>
            <person name="Fang X."/>
        </authorList>
    </citation>
    <scope>NUCLEOTIDE SEQUENCE [LARGE SCALE GENOMIC DNA]</scope>
    <source>
        <strain evidence="11">cv. St1</strain>
    </source>
</reference>
<keyword evidence="7" id="KW-0464">Manganese</keyword>
<dbReference type="InterPro" id="IPR020476">
    <property type="entry name" value="Nudix_hydrolase"/>
</dbReference>
<dbReference type="InterPro" id="IPR000086">
    <property type="entry name" value="NUDIX_hydrolase_dom"/>
</dbReference>
<evidence type="ECO:0000256" key="1">
    <source>
        <dbReference type="ARBA" id="ARBA00001936"/>
    </source>
</evidence>
<evidence type="ECO:0000256" key="5">
    <source>
        <dbReference type="ARBA" id="ARBA00022801"/>
    </source>
</evidence>
<dbReference type="GO" id="GO:0006203">
    <property type="term" value="P:dGTP catabolic process"/>
    <property type="evidence" value="ECO:0007669"/>
    <property type="project" value="TreeGrafter"/>
</dbReference>
<feature type="domain" description="Nudix hydrolase" evidence="9">
    <location>
        <begin position="76"/>
        <end position="209"/>
    </location>
</feature>
<evidence type="ECO:0000256" key="6">
    <source>
        <dbReference type="ARBA" id="ARBA00022842"/>
    </source>
</evidence>
<dbReference type="InParanoid" id="A0A1Q3BZB2"/>
<dbReference type="FunFam" id="3.90.79.10:FF:000034">
    <property type="entry name" value="Nucleotide triphosphate diphosphatase NUDT15"/>
    <property type="match status" value="1"/>
</dbReference>
<protein>
    <submittedName>
        <fullName evidence="10">NUDIX domain-containing protein</fullName>
    </submittedName>
</protein>
<dbReference type="GO" id="GO:0008413">
    <property type="term" value="F:8-oxo-7,8-dihydroguanosine triphosphate pyrophosphatase activity"/>
    <property type="evidence" value="ECO:0007669"/>
    <property type="project" value="UniProtKB-ARBA"/>
</dbReference>
<comment type="caution">
    <text evidence="10">The sequence shown here is derived from an EMBL/GenBank/DDBJ whole genome shotgun (WGS) entry which is preliminary data.</text>
</comment>
<sequence length="215" mass="24494">KTEKTKNKVLITWNSIIGSLKRFPETDYGGKKKSLKSYKRVEEKQKKDIKGEVPIKLHFGNPKRQMEKGAAAEVAVPRVAVVVFVLRGKSVLLGQRRSSIGHSTFALPGGHLEFGESFEECAARELKEETGLDIDKIELLTVTNNLFLEEPKPSHYVTIFLRAVLADHNQIPKNLEPNKCYGWDWYDWNNLPNPLFWPLEKMVTSGFNPFPIGWS</sequence>